<dbReference type="Pfam" id="PF00850">
    <property type="entry name" value="Hist_deacetyl"/>
    <property type="match status" value="1"/>
</dbReference>
<dbReference type="GO" id="GO:0004407">
    <property type="term" value="F:histone deacetylase activity"/>
    <property type="evidence" value="ECO:0007669"/>
    <property type="project" value="TreeGrafter"/>
</dbReference>
<dbReference type="SUPFAM" id="SSF52768">
    <property type="entry name" value="Arginase/deacetylase"/>
    <property type="match status" value="1"/>
</dbReference>
<protein>
    <submittedName>
        <fullName evidence="3">Deacetylases</fullName>
    </submittedName>
</protein>
<dbReference type="InterPro" id="IPR023801">
    <property type="entry name" value="His_deacetylse_dom"/>
</dbReference>
<keyword evidence="4" id="KW-1185">Reference proteome</keyword>
<dbReference type="RefSeq" id="WP_096367428.1">
    <property type="nucleotide sequence ID" value="NZ_AP018052.1"/>
</dbReference>
<dbReference type="PRINTS" id="PR01270">
    <property type="entry name" value="HDASUPER"/>
</dbReference>
<reference evidence="3 4" key="1">
    <citation type="submission" date="2017-05" db="EMBL/GenBank/DDBJ databases">
        <title>Thiocyanate degradation by Thiohalobacter thiocyanaticus FOKN1.</title>
        <authorList>
            <person name="Oshiki M."/>
            <person name="Fukushima T."/>
            <person name="Kawano S."/>
            <person name="Nakagawa J."/>
        </authorList>
    </citation>
    <scope>NUCLEOTIDE SEQUENCE [LARGE SCALE GENOMIC DNA]</scope>
    <source>
        <strain evidence="3 4">FOKN1</strain>
    </source>
</reference>
<evidence type="ECO:0000256" key="1">
    <source>
        <dbReference type="ARBA" id="ARBA00005947"/>
    </source>
</evidence>
<dbReference type="EMBL" id="AP018052">
    <property type="protein sequence ID" value="BAZ92540.1"/>
    <property type="molecule type" value="Genomic_DNA"/>
</dbReference>
<organism evidence="3 4">
    <name type="scientific">Thiohalobacter thiocyanaticus</name>
    <dbReference type="NCBI Taxonomy" id="585455"/>
    <lineage>
        <taxon>Bacteria</taxon>
        <taxon>Pseudomonadati</taxon>
        <taxon>Pseudomonadota</taxon>
        <taxon>Gammaproteobacteria</taxon>
        <taxon>Thiohalobacterales</taxon>
        <taxon>Thiohalobacteraceae</taxon>
        <taxon>Thiohalobacter</taxon>
    </lineage>
</organism>
<feature type="domain" description="Histone deacetylase" evidence="2">
    <location>
        <begin position="20"/>
        <end position="303"/>
    </location>
</feature>
<dbReference type="GO" id="GO:0040029">
    <property type="term" value="P:epigenetic regulation of gene expression"/>
    <property type="evidence" value="ECO:0007669"/>
    <property type="project" value="TreeGrafter"/>
</dbReference>
<dbReference type="CDD" id="cd11599">
    <property type="entry name" value="HDAC_classII_2"/>
    <property type="match status" value="1"/>
</dbReference>
<accession>A0A1Z4VLR7</accession>
<dbReference type="InterPro" id="IPR000286">
    <property type="entry name" value="HDACs"/>
</dbReference>
<sequence>MTLAFISHPDCLLHENSPGHPESPQRLLAINDQLLSTGLDQALRHYEAPLATPEQLELAHAPDYVQAVFAAAPEQGRRALDPDTGMNIHSLPAARRAAGAAILGVDLVMRDDAGAVFCSVRPPGHHATRSRAMGFCIFNNVAVAAAHALAGHGLERVAIADFDVHHGNGTEDIFAGDPRVLLCSSFQHPYYPHTGAGTRSDHIINVPLPAGTRSEAFREAIREHWLPALDAFRPQLLLISAGFDGHVEDDLAQFLLTEADYHWISRELKAVADTHAGGRIVSCLEGGYALAALGRSVAAHLRGLLGMEAA</sequence>
<evidence type="ECO:0000313" key="4">
    <source>
        <dbReference type="Proteomes" id="UP000218765"/>
    </source>
</evidence>
<gene>
    <name evidence="3" type="ORF">FOKN1_0135</name>
</gene>
<dbReference type="InterPro" id="IPR023696">
    <property type="entry name" value="Ureohydrolase_dom_sf"/>
</dbReference>
<proteinExistence type="inferred from homology"/>
<dbReference type="KEGG" id="ttc:FOKN1_0135"/>
<comment type="similarity">
    <text evidence="1">Belongs to the histone deacetylase family.</text>
</comment>
<evidence type="ECO:0000313" key="3">
    <source>
        <dbReference type="EMBL" id="BAZ92540.1"/>
    </source>
</evidence>
<dbReference type="AlphaFoldDB" id="A0A1Z4VLR7"/>
<dbReference type="OrthoDB" id="9808367at2"/>
<dbReference type="PANTHER" id="PTHR10625:SF10">
    <property type="entry name" value="HISTONE DEACETYLASE HDAC1"/>
    <property type="match status" value="1"/>
</dbReference>
<dbReference type="InterPro" id="IPR037138">
    <property type="entry name" value="His_deacetylse_dom_sf"/>
</dbReference>
<name>A0A1Z4VLR7_9GAMM</name>
<dbReference type="PANTHER" id="PTHR10625">
    <property type="entry name" value="HISTONE DEACETYLASE HDAC1-RELATED"/>
    <property type="match status" value="1"/>
</dbReference>
<dbReference type="Proteomes" id="UP000218765">
    <property type="component" value="Chromosome"/>
</dbReference>
<evidence type="ECO:0000259" key="2">
    <source>
        <dbReference type="Pfam" id="PF00850"/>
    </source>
</evidence>
<dbReference type="Gene3D" id="3.40.800.20">
    <property type="entry name" value="Histone deacetylase domain"/>
    <property type="match status" value="1"/>
</dbReference>